<gene>
    <name evidence="2" type="ORF">Asera_28220</name>
</gene>
<accession>A0A810KZZ8</accession>
<keyword evidence="3" id="KW-1185">Reference proteome</keyword>
<feature type="region of interest" description="Disordered" evidence="1">
    <location>
        <begin position="1"/>
        <end position="33"/>
    </location>
</feature>
<dbReference type="EMBL" id="AP023354">
    <property type="protein sequence ID" value="BCJ28714.1"/>
    <property type="molecule type" value="Genomic_DNA"/>
</dbReference>
<dbReference type="AlphaFoldDB" id="A0A810KZZ8"/>
<feature type="compositionally biased region" description="Basic and acidic residues" evidence="1">
    <location>
        <begin position="10"/>
        <end position="21"/>
    </location>
</feature>
<proteinExistence type="predicted"/>
<organism evidence="2 3">
    <name type="scientific">Actinocatenispora sera</name>
    <dbReference type="NCBI Taxonomy" id="390989"/>
    <lineage>
        <taxon>Bacteria</taxon>
        <taxon>Bacillati</taxon>
        <taxon>Actinomycetota</taxon>
        <taxon>Actinomycetes</taxon>
        <taxon>Micromonosporales</taxon>
        <taxon>Micromonosporaceae</taxon>
        <taxon>Actinocatenispora</taxon>
    </lineage>
</organism>
<evidence type="ECO:0000313" key="3">
    <source>
        <dbReference type="Proteomes" id="UP000680750"/>
    </source>
</evidence>
<protein>
    <submittedName>
        <fullName evidence="2">Uncharacterized protein</fullName>
    </submittedName>
</protein>
<dbReference type="KEGG" id="aser:Asera_28220"/>
<evidence type="ECO:0000256" key="1">
    <source>
        <dbReference type="SAM" id="MobiDB-lite"/>
    </source>
</evidence>
<name>A0A810KZZ8_9ACTN</name>
<reference evidence="2" key="1">
    <citation type="submission" date="2020-08" db="EMBL/GenBank/DDBJ databases">
        <title>Whole genome shotgun sequence of Actinocatenispora sera NBRC 101916.</title>
        <authorList>
            <person name="Komaki H."/>
            <person name="Tamura T."/>
        </authorList>
    </citation>
    <scope>NUCLEOTIDE SEQUENCE</scope>
    <source>
        <strain evidence="2">NBRC 101916</strain>
    </source>
</reference>
<sequence length="103" mass="11313">MNGAGPRGGTDNRREDGDTARAAKPGAVSPCPTHNLEVSVRLLHRIRARLCVLFPGRGKDRPTDPYVAALRVARRRRQAIARALTRDPRGGLTLVPLDRDGRR</sequence>
<dbReference type="Proteomes" id="UP000680750">
    <property type="component" value="Chromosome"/>
</dbReference>
<evidence type="ECO:0000313" key="2">
    <source>
        <dbReference type="EMBL" id="BCJ28714.1"/>
    </source>
</evidence>